<dbReference type="PANTHER" id="PTHR13504:SF33">
    <property type="entry name" value="FIC FAMILY PROTEIN"/>
    <property type="match status" value="1"/>
</dbReference>
<dbReference type="InterPro" id="IPR040198">
    <property type="entry name" value="Fido_containing"/>
</dbReference>
<evidence type="ECO:0000313" key="4">
    <source>
        <dbReference type="EMBL" id="MBK1621440.1"/>
    </source>
</evidence>
<name>A0A9X0WE03_9GAMM</name>
<dbReference type="Pfam" id="PF13776">
    <property type="entry name" value="DUF4172"/>
    <property type="match status" value="1"/>
</dbReference>
<accession>A0A9X0WE03</accession>
<dbReference type="AlphaFoldDB" id="A0A9X0WE03"/>
<organism evidence="4 5">
    <name type="scientific">Lamprobacter modestohalophilus</name>
    <dbReference type="NCBI Taxonomy" id="1064514"/>
    <lineage>
        <taxon>Bacteria</taxon>
        <taxon>Pseudomonadati</taxon>
        <taxon>Pseudomonadota</taxon>
        <taxon>Gammaproteobacteria</taxon>
        <taxon>Chromatiales</taxon>
        <taxon>Chromatiaceae</taxon>
        <taxon>Lamprobacter</taxon>
    </lineage>
</organism>
<dbReference type="SUPFAM" id="SSF140931">
    <property type="entry name" value="Fic-like"/>
    <property type="match status" value="1"/>
</dbReference>
<dbReference type="InterPro" id="IPR003812">
    <property type="entry name" value="Fido"/>
</dbReference>
<comment type="caution">
    <text evidence="4">The sequence shown here is derived from an EMBL/GenBank/DDBJ whole genome shotgun (WGS) entry which is preliminary data.</text>
</comment>
<reference evidence="4 5" key="1">
    <citation type="journal article" date="2020" name="Microorganisms">
        <title>Osmotic Adaptation and Compatible Solute Biosynthesis of Phototrophic Bacteria as Revealed from Genome Analyses.</title>
        <authorList>
            <person name="Imhoff J.F."/>
            <person name="Rahn T."/>
            <person name="Kunzel S."/>
            <person name="Keller A."/>
            <person name="Neulinger S.C."/>
        </authorList>
    </citation>
    <scope>NUCLEOTIDE SEQUENCE [LARGE SCALE GENOMIC DNA]</scope>
    <source>
        <strain evidence="4 5">DSM 25653</strain>
    </source>
</reference>
<feature type="active site" evidence="1">
    <location>
        <position position="206"/>
    </location>
</feature>
<dbReference type="InterPro" id="IPR036388">
    <property type="entry name" value="WH-like_DNA-bd_sf"/>
</dbReference>
<dbReference type="EMBL" id="NRRY01000075">
    <property type="protein sequence ID" value="MBK1621440.1"/>
    <property type="molecule type" value="Genomic_DNA"/>
</dbReference>
<protein>
    <submittedName>
        <fullName evidence="4">Cell filamentation protein Fic</fullName>
    </submittedName>
</protein>
<dbReference type="InterPro" id="IPR025230">
    <property type="entry name" value="DUF4172"/>
</dbReference>
<dbReference type="RefSeq" id="WP_200250621.1">
    <property type="nucleotide sequence ID" value="NZ_NRRY01000075.1"/>
</dbReference>
<dbReference type="PROSITE" id="PS51459">
    <property type="entry name" value="FIDO"/>
    <property type="match status" value="1"/>
</dbReference>
<dbReference type="GO" id="GO:0005524">
    <property type="term" value="F:ATP binding"/>
    <property type="evidence" value="ECO:0007669"/>
    <property type="project" value="UniProtKB-KW"/>
</dbReference>
<sequence>MTWNWQRPDWPDFTWDQDRLTRAETLFAQGAGMVIGASRHLDDPSRETLVVDLMSVDAVATSAIEGEVLDRDSVQSSIRRQLGLAGDRRSVGAAEAGIAEMMVSLYRSLAEPLDHDRLHAWHRMVMNGRRDLEAIGRYRTHREPMQIVSGAVYAPRVHFEAPPSAQVPAEMEHFLAWFEDTAPTGARPLPALTRAGLAHLWFESIHPFEDGNGRIGRAIAEKALAQGITQGLADPVLTAVAGTLLKHRKPYYGALEAASRALDVTDWLLWFAAKVIEAQRRSLAQVEFIIGKARLLGRVRGKLNTRQEKAVLRMFAAGTDGFTGGLSAGNYRGITGATPATATRDLADLVALDVLYRTGERKATRYHLCVPLKPVATIEVDDLCGGSPRRNGGHR</sequence>
<evidence type="ECO:0000256" key="1">
    <source>
        <dbReference type="PIRSR" id="PIRSR640198-1"/>
    </source>
</evidence>
<gene>
    <name evidence="4" type="ORF">CKO42_24115</name>
</gene>
<feature type="binding site" evidence="2">
    <location>
        <begin position="251"/>
        <end position="252"/>
    </location>
    <ligand>
        <name>ATP</name>
        <dbReference type="ChEBI" id="CHEBI:30616"/>
    </ligand>
</feature>
<feature type="domain" description="Fido" evidence="3">
    <location>
        <begin position="113"/>
        <end position="273"/>
    </location>
</feature>
<dbReference type="Pfam" id="PF02661">
    <property type="entry name" value="Fic"/>
    <property type="match status" value="1"/>
</dbReference>
<dbReference type="Proteomes" id="UP001138768">
    <property type="component" value="Unassembled WGS sequence"/>
</dbReference>
<evidence type="ECO:0000259" key="3">
    <source>
        <dbReference type="PROSITE" id="PS51459"/>
    </source>
</evidence>
<keyword evidence="2" id="KW-0547">Nucleotide-binding</keyword>
<dbReference type="InterPro" id="IPR036597">
    <property type="entry name" value="Fido-like_dom_sf"/>
</dbReference>
<keyword evidence="5" id="KW-1185">Reference proteome</keyword>
<feature type="binding site" evidence="2">
    <location>
        <begin position="210"/>
        <end position="217"/>
    </location>
    <ligand>
        <name>ATP</name>
        <dbReference type="ChEBI" id="CHEBI:30616"/>
    </ligand>
</feature>
<dbReference type="PANTHER" id="PTHR13504">
    <property type="entry name" value="FIDO DOMAIN-CONTAINING PROTEIN DDB_G0283145"/>
    <property type="match status" value="1"/>
</dbReference>
<proteinExistence type="predicted"/>
<dbReference type="Gene3D" id="1.10.10.10">
    <property type="entry name" value="Winged helix-like DNA-binding domain superfamily/Winged helix DNA-binding domain"/>
    <property type="match status" value="1"/>
</dbReference>
<dbReference type="Gene3D" id="1.10.3290.10">
    <property type="entry name" value="Fido-like domain"/>
    <property type="match status" value="1"/>
</dbReference>
<evidence type="ECO:0000313" key="5">
    <source>
        <dbReference type="Proteomes" id="UP001138768"/>
    </source>
</evidence>
<keyword evidence="2" id="KW-0067">ATP-binding</keyword>
<evidence type="ECO:0000256" key="2">
    <source>
        <dbReference type="PIRSR" id="PIRSR640198-2"/>
    </source>
</evidence>